<keyword evidence="6" id="KW-0521">NADP</keyword>
<dbReference type="Pfam" id="PF01872">
    <property type="entry name" value="RibD_C"/>
    <property type="match status" value="1"/>
</dbReference>
<dbReference type="EMBL" id="JACQPB010000034">
    <property type="protein sequence ID" value="MBI4210436.1"/>
    <property type="molecule type" value="Genomic_DNA"/>
</dbReference>
<dbReference type="InterPro" id="IPR002734">
    <property type="entry name" value="RibDG_C"/>
</dbReference>
<dbReference type="EC" id="1.1.1.193" evidence="10"/>
<proteinExistence type="predicted"/>
<gene>
    <name evidence="10" type="primary">ribD</name>
    <name evidence="10" type="ORF">HY544_02940</name>
</gene>
<dbReference type="InterPro" id="IPR002125">
    <property type="entry name" value="CMP_dCMP_dom"/>
</dbReference>
<evidence type="ECO:0000256" key="8">
    <source>
        <dbReference type="ARBA" id="ARBA00023268"/>
    </source>
</evidence>
<keyword evidence="5" id="KW-0862">Zinc</keyword>
<dbReference type="InterPro" id="IPR004794">
    <property type="entry name" value="Eubact_RibD"/>
</dbReference>
<dbReference type="NCBIfam" id="TIGR00326">
    <property type="entry name" value="eubact_ribD"/>
    <property type="match status" value="1"/>
</dbReference>
<dbReference type="PROSITE" id="PS00903">
    <property type="entry name" value="CYT_DCMP_DEAMINASES_1"/>
    <property type="match status" value="1"/>
</dbReference>
<dbReference type="InterPro" id="IPR050765">
    <property type="entry name" value="Riboflavin_Biosynth_HTPR"/>
</dbReference>
<dbReference type="SUPFAM" id="SSF53927">
    <property type="entry name" value="Cytidine deaminase-like"/>
    <property type="match status" value="1"/>
</dbReference>
<protein>
    <submittedName>
        <fullName evidence="10">Bifunctional diaminohydroxyphosphoribosylaminopyrimidine deaminase/5-amino-6-(5-phosphoribosylamino)uracil reductase RibD</fullName>
        <ecNumber evidence="10">1.1.1.193</ecNumber>
        <ecNumber evidence="10">3.5.4.26</ecNumber>
    </submittedName>
</protein>
<dbReference type="Gene3D" id="3.40.430.10">
    <property type="entry name" value="Dihydrofolate Reductase, subunit A"/>
    <property type="match status" value="1"/>
</dbReference>
<dbReference type="InterPro" id="IPR016192">
    <property type="entry name" value="APOBEC/CMP_deaminase_Zn-bd"/>
</dbReference>
<feature type="domain" description="CMP/dCMP-type deaminase" evidence="9">
    <location>
        <begin position="21"/>
        <end position="141"/>
    </location>
</feature>
<name>A0A8T3YMB0_9ARCH</name>
<dbReference type="GO" id="GO:0008270">
    <property type="term" value="F:zinc ion binding"/>
    <property type="evidence" value="ECO:0007669"/>
    <property type="project" value="InterPro"/>
</dbReference>
<sequence length="370" mass="40447">MGRKSLASARGKATGKNARHAAHVKFMLEAIRLAERGIGKVSPNPMVGAVVVKGGKVVGRGWHGFFGGKHAEFNALEKAGKKAQGADLYVTLEPCNHHGKQPPCTKEILHAGIRRVFAACPDPNKASKNGAKALRKAGVETKFGLCRKEAEKQNEFYIKSVLSGRPFITIKTAMSSDGFITYGDGRAKRISGRKDFSYTQELRLRHDAILVGVNTVLKDNPKLTYRRDKSLSPTRIVLDPRARTPPNARVVSQGGETLIICTRDAPRARAGRLAMKGAEILVARSRAGRIDLRAMLASLHSLGIRSVLVEGGAFTASRFLEERLFDRLVIIIASMKIRKGLEAFKIGRRVRARIAETKKIGNDEVIVAEK</sequence>
<keyword evidence="4" id="KW-0479">Metal-binding</keyword>
<dbReference type="PANTHER" id="PTHR38011">
    <property type="entry name" value="DIHYDROFOLATE REDUCTASE FAMILY PROTEIN (AFU_ORTHOLOGUE AFUA_8G06820)"/>
    <property type="match status" value="1"/>
</dbReference>
<dbReference type="GO" id="GO:0008703">
    <property type="term" value="F:5-amino-6-(5-phosphoribosylamino)uracil reductase activity"/>
    <property type="evidence" value="ECO:0007669"/>
    <property type="project" value="UniProtKB-EC"/>
</dbReference>
<accession>A0A8T3YMB0</accession>
<evidence type="ECO:0000259" key="9">
    <source>
        <dbReference type="PROSITE" id="PS51747"/>
    </source>
</evidence>
<evidence type="ECO:0000313" key="10">
    <source>
        <dbReference type="EMBL" id="MBI4210436.1"/>
    </source>
</evidence>
<organism evidence="10 11">
    <name type="scientific">Candidatus Iainarchaeum sp</name>
    <dbReference type="NCBI Taxonomy" id="3101447"/>
    <lineage>
        <taxon>Archaea</taxon>
        <taxon>Candidatus Iainarchaeota</taxon>
        <taxon>Candidatus Iainarchaeia</taxon>
        <taxon>Candidatus Iainarchaeales</taxon>
        <taxon>Candidatus Iainarchaeaceae</taxon>
        <taxon>Candidatus Iainarchaeum</taxon>
    </lineage>
</organism>
<evidence type="ECO:0000256" key="3">
    <source>
        <dbReference type="ARBA" id="ARBA00022619"/>
    </source>
</evidence>
<dbReference type="Gene3D" id="3.40.140.10">
    <property type="entry name" value="Cytidine Deaminase, domain 2"/>
    <property type="match status" value="1"/>
</dbReference>
<keyword evidence="10" id="KW-0378">Hydrolase</keyword>
<comment type="caution">
    <text evidence="10">The sequence shown here is derived from an EMBL/GenBank/DDBJ whole genome shotgun (WGS) entry which is preliminary data.</text>
</comment>
<dbReference type="PANTHER" id="PTHR38011:SF7">
    <property type="entry name" value="2,5-DIAMINO-6-RIBOSYLAMINO-4(3H)-PYRIMIDINONE 5'-PHOSPHATE REDUCTASE"/>
    <property type="match status" value="1"/>
</dbReference>
<dbReference type="Proteomes" id="UP000732298">
    <property type="component" value="Unassembled WGS sequence"/>
</dbReference>
<dbReference type="EC" id="3.5.4.26" evidence="10"/>
<dbReference type="GO" id="GO:0008835">
    <property type="term" value="F:diaminohydroxyphosphoribosylaminopyrimidine deaminase activity"/>
    <property type="evidence" value="ECO:0007669"/>
    <property type="project" value="UniProtKB-EC"/>
</dbReference>
<evidence type="ECO:0000256" key="6">
    <source>
        <dbReference type="ARBA" id="ARBA00022857"/>
    </source>
</evidence>
<keyword evidence="7 10" id="KW-0560">Oxidoreductase</keyword>
<dbReference type="InterPro" id="IPR024072">
    <property type="entry name" value="DHFR-like_dom_sf"/>
</dbReference>
<evidence type="ECO:0000313" key="11">
    <source>
        <dbReference type="Proteomes" id="UP000732298"/>
    </source>
</evidence>
<dbReference type="PROSITE" id="PS51747">
    <property type="entry name" value="CYT_DCMP_DEAMINASES_2"/>
    <property type="match status" value="1"/>
</dbReference>
<evidence type="ECO:0000256" key="1">
    <source>
        <dbReference type="ARBA" id="ARBA00004882"/>
    </source>
</evidence>
<dbReference type="PIRSF" id="PIRSF006769">
    <property type="entry name" value="RibD"/>
    <property type="match status" value="1"/>
</dbReference>
<keyword evidence="3" id="KW-0686">Riboflavin biosynthesis</keyword>
<dbReference type="InterPro" id="IPR016193">
    <property type="entry name" value="Cytidine_deaminase-like"/>
</dbReference>
<evidence type="ECO:0000256" key="2">
    <source>
        <dbReference type="ARBA" id="ARBA00004910"/>
    </source>
</evidence>
<evidence type="ECO:0000256" key="4">
    <source>
        <dbReference type="ARBA" id="ARBA00022723"/>
    </source>
</evidence>
<comment type="pathway">
    <text evidence="1">Cofactor biosynthesis; riboflavin biosynthesis; 5-amino-6-(D-ribitylamino)uracil from GTP: step 2/4.</text>
</comment>
<evidence type="ECO:0000256" key="7">
    <source>
        <dbReference type="ARBA" id="ARBA00023002"/>
    </source>
</evidence>
<dbReference type="GO" id="GO:0009231">
    <property type="term" value="P:riboflavin biosynthetic process"/>
    <property type="evidence" value="ECO:0007669"/>
    <property type="project" value="UniProtKB-KW"/>
</dbReference>
<dbReference type="SUPFAM" id="SSF53597">
    <property type="entry name" value="Dihydrofolate reductase-like"/>
    <property type="match status" value="1"/>
</dbReference>
<dbReference type="AlphaFoldDB" id="A0A8T3YMB0"/>
<reference evidence="10" key="1">
    <citation type="submission" date="2020-07" db="EMBL/GenBank/DDBJ databases">
        <title>Huge and variable diversity of episymbiotic CPR bacteria and DPANN archaea in groundwater ecosystems.</title>
        <authorList>
            <person name="He C.Y."/>
            <person name="Keren R."/>
            <person name="Whittaker M."/>
            <person name="Farag I.F."/>
            <person name="Doudna J."/>
            <person name="Cate J.H.D."/>
            <person name="Banfield J.F."/>
        </authorList>
    </citation>
    <scope>NUCLEOTIDE SEQUENCE</scope>
    <source>
        <strain evidence="10">NC_groundwater_1296_Ag_S-0.2um_52_80</strain>
    </source>
</reference>
<dbReference type="Pfam" id="PF00383">
    <property type="entry name" value="dCMP_cyt_deam_1"/>
    <property type="match status" value="1"/>
</dbReference>
<comment type="pathway">
    <text evidence="2">Cofactor biosynthesis; riboflavin biosynthesis; 5-amino-6-(D-ribitylamino)uracil from GTP: step 3/4.</text>
</comment>
<keyword evidence="8" id="KW-0511">Multifunctional enzyme</keyword>
<evidence type="ECO:0000256" key="5">
    <source>
        <dbReference type="ARBA" id="ARBA00022833"/>
    </source>
</evidence>